<evidence type="ECO:0000313" key="2">
    <source>
        <dbReference type="Proteomes" id="UP000199223"/>
    </source>
</evidence>
<evidence type="ECO:0000313" key="1">
    <source>
        <dbReference type="EMBL" id="SEJ81754.1"/>
    </source>
</evidence>
<protein>
    <recommendedName>
        <fullName evidence="3">Zn-finger containing protein</fullName>
    </recommendedName>
</protein>
<sequence>MLFPTVCPSCGRENRTEFTDSGVHDLRCAHCQGRYCLFVRKQKFEMLFDLGTRALLDGYAREAVASFAAALERFFEFYVKAFALERAAEQGGEFGDARAVLDGTWRHVASQSERQLGMFALAYLLREGREPAFLDSKSLGADFRNRVIHRGYLPRRAEVEEYAARVFSLIDELLGRLGDAAAHAELLQELTFAAHRDTLGDDVISVFEEHPGMFRARRFGGQGVNKLGAEKPAHAPHAPPNSMQKFAQALEERGALLQTFKSGGG</sequence>
<evidence type="ECO:0008006" key="3">
    <source>
        <dbReference type="Google" id="ProtNLM"/>
    </source>
</evidence>
<dbReference type="AlphaFoldDB" id="A0A1H7BXM4"/>
<dbReference type="Proteomes" id="UP000199223">
    <property type="component" value="Unassembled WGS sequence"/>
</dbReference>
<keyword evidence="2" id="KW-1185">Reference proteome</keyword>
<reference evidence="2" key="1">
    <citation type="submission" date="2016-10" db="EMBL/GenBank/DDBJ databases">
        <authorList>
            <person name="Varghese N."/>
            <person name="Submissions S."/>
        </authorList>
    </citation>
    <scope>NUCLEOTIDE SEQUENCE [LARGE SCALE GENOMIC DNA]</scope>
    <source>
        <strain evidence="2">CGMCC 1.10218</strain>
    </source>
</reference>
<proteinExistence type="predicted"/>
<dbReference type="RefSeq" id="WP_092265498.1">
    <property type="nucleotide sequence ID" value="NZ_FNZA01000020.1"/>
</dbReference>
<gene>
    <name evidence="1" type="ORF">SAMN04488058_12041</name>
</gene>
<dbReference type="STRING" id="856736.SAMN04488058_12041"/>
<name>A0A1H7BXM4_9DEIO</name>
<dbReference type="EMBL" id="FNZA01000020">
    <property type="protein sequence ID" value="SEJ81754.1"/>
    <property type="molecule type" value="Genomic_DNA"/>
</dbReference>
<dbReference type="OrthoDB" id="9110500at2"/>
<accession>A0A1H7BXM4</accession>
<organism evidence="1 2">
    <name type="scientific">Deinococcus reticulitermitis</name>
    <dbReference type="NCBI Taxonomy" id="856736"/>
    <lineage>
        <taxon>Bacteria</taxon>
        <taxon>Thermotogati</taxon>
        <taxon>Deinococcota</taxon>
        <taxon>Deinococci</taxon>
        <taxon>Deinococcales</taxon>
        <taxon>Deinococcaceae</taxon>
        <taxon>Deinococcus</taxon>
    </lineage>
</organism>